<dbReference type="Gene3D" id="2.40.160.60">
    <property type="entry name" value="Outer membrane protein transport protein (OMPP1/FadL/TodX)"/>
    <property type="match status" value="1"/>
</dbReference>
<proteinExistence type="predicted"/>
<dbReference type="RefSeq" id="WP_279652049.1">
    <property type="nucleotide sequence ID" value="NZ_CP122539.1"/>
</dbReference>
<evidence type="ECO:0000313" key="1">
    <source>
        <dbReference type="EMBL" id="WGH76180.1"/>
    </source>
</evidence>
<keyword evidence="2" id="KW-1185">Reference proteome</keyword>
<evidence type="ECO:0008006" key="3">
    <source>
        <dbReference type="Google" id="ProtNLM"/>
    </source>
</evidence>
<reference evidence="1 2" key="1">
    <citation type="submission" date="2023-04" db="EMBL/GenBank/DDBJ databases">
        <title>Tenacibaculum tangerinum sp. nov., isolated from sea tidal flat of South Korea.</title>
        <authorList>
            <person name="Lee S.H."/>
            <person name="Kim J.-J."/>
        </authorList>
    </citation>
    <scope>NUCLEOTIDE SEQUENCE [LARGE SCALE GENOMIC DNA]</scope>
    <source>
        <strain evidence="1 2">GRR-S3-23</strain>
    </source>
</reference>
<protein>
    <recommendedName>
        <fullName evidence="3">Outer membrane protein beta-barrel domain-containing protein</fullName>
    </recommendedName>
</protein>
<organism evidence="1 2">
    <name type="scientific">Tenacibaculum tangerinum</name>
    <dbReference type="NCBI Taxonomy" id="3038772"/>
    <lineage>
        <taxon>Bacteria</taxon>
        <taxon>Pseudomonadati</taxon>
        <taxon>Bacteroidota</taxon>
        <taxon>Flavobacteriia</taxon>
        <taxon>Flavobacteriales</taxon>
        <taxon>Flavobacteriaceae</taxon>
        <taxon>Tenacibaculum</taxon>
    </lineage>
</organism>
<gene>
    <name evidence="1" type="ORF">P8625_03150</name>
</gene>
<accession>A0ABY8L470</accession>
<dbReference type="EMBL" id="CP122539">
    <property type="protein sequence ID" value="WGH76180.1"/>
    <property type="molecule type" value="Genomic_DNA"/>
</dbReference>
<name>A0ABY8L470_9FLAO</name>
<evidence type="ECO:0000313" key="2">
    <source>
        <dbReference type="Proteomes" id="UP001232001"/>
    </source>
</evidence>
<sequence length="163" mass="18760">MSWNKAEKMYDRIKIPELNSEFSPLPKLYFNEELTSVINYGIGAEIYMSQKMNAYASYSTDFSPFKSNASLFDLMNKQNEDINYRANFHHYGLGLDFSIKTVDVVLGGIFSSGRAGFVRPLKFPNETHNSETTKSKILFNRWRILVGFNISIDKNRKATDSEK</sequence>
<dbReference type="Proteomes" id="UP001232001">
    <property type="component" value="Chromosome"/>
</dbReference>